<dbReference type="SMART" id="SM00744">
    <property type="entry name" value="RINGv"/>
    <property type="match status" value="1"/>
</dbReference>
<proteinExistence type="inferred from homology"/>
<dbReference type="InterPro" id="IPR054478">
    <property type="entry name" value="LTN1_UBC"/>
</dbReference>
<dbReference type="SUPFAM" id="SSF57850">
    <property type="entry name" value="RING/U-box"/>
    <property type="match status" value="1"/>
</dbReference>
<dbReference type="InterPro" id="IPR054476">
    <property type="entry name" value="Ltn1_N"/>
</dbReference>
<dbReference type="GO" id="GO:0000781">
    <property type="term" value="C:chromosome, telomeric region"/>
    <property type="evidence" value="ECO:0007669"/>
    <property type="project" value="GOC"/>
</dbReference>
<accession>H2AQK9</accession>
<dbReference type="Gene3D" id="3.30.40.10">
    <property type="entry name" value="Zinc/RING finger domain, C3HC4 (zinc finger)"/>
    <property type="match status" value="1"/>
</dbReference>
<dbReference type="GO" id="GO:0031509">
    <property type="term" value="P:subtelomeric heterochromatin formation"/>
    <property type="evidence" value="ECO:0007669"/>
    <property type="project" value="EnsemblFungi"/>
</dbReference>
<dbReference type="Pfam" id="PF22958">
    <property type="entry name" value="Ltn1_1st"/>
    <property type="match status" value="1"/>
</dbReference>
<keyword evidence="11 15" id="KW-0863">Zinc-finger</keyword>
<comment type="pathway">
    <text evidence="3 16">Protein modification; protein ubiquitination.</text>
</comment>
<comment type="similarity">
    <text evidence="4 16">Belongs to the LTN1 family.</text>
</comment>
<dbReference type="PANTHER" id="PTHR12389">
    <property type="entry name" value="ZINC FINGER PROTEIN 294"/>
    <property type="match status" value="1"/>
</dbReference>
<comment type="function">
    <text evidence="14">E3 ubiquitin-protein ligase component of the ribosome quality control complex (RQC), a ribosome-associated complex that mediates ubiquitination and extraction of incompletely synthesized nascent chains for proteasomal degradation. Mediates ubiquitination of proteins derived from mRNAs lacking stop codons (non-stop proteins) and other translation arrest products induced by poly-lysine sequences and tandem rare codons. Ubiquitination leads to CDC48 recruitment for extraction and degradation of the incomplete translation product. May indirectly play a role in chromatin function and transcription.</text>
</comment>
<dbReference type="EMBL" id="HE650822">
    <property type="protein sequence ID" value="CCF56659.1"/>
    <property type="molecule type" value="Genomic_DNA"/>
</dbReference>
<dbReference type="FunFam" id="3.30.40.10:FF:000038">
    <property type="entry name" value="E3 ubiquitin-protein ligase listerin"/>
    <property type="match status" value="1"/>
</dbReference>
<evidence type="ECO:0000256" key="10">
    <source>
        <dbReference type="ARBA" id="ARBA00022737"/>
    </source>
</evidence>
<dbReference type="InParanoid" id="H2AQK9"/>
<evidence type="ECO:0000256" key="5">
    <source>
        <dbReference type="ARBA" id="ARBA00012483"/>
    </source>
</evidence>
<protein>
    <recommendedName>
        <fullName evidence="6 16">E3 ubiquitin-protein ligase listerin</fullName>
        <ecNumber evidence="5 16">2.3.2.27</ecNumber>
    </recommendedName>
    <alternativeName>
        <fullName evidence="16">RING-type E3 ubiquitin transferase listerin</fullName>
    </alternativeName>
</protein>
<dbReference type="GO" id="GO:0022626">
    <property type="term" value="C:cytosolic ribosome"/>
    <property type="evidence" value="ECO:0007669"/>
    <property type="project" value="EnsemblFungi"/>
</dbReference>
<comment type="function">
    <text evidence="16">E3 ubiquitin-protein ligase. Component of the ribosome quality control complex (RQC), a ribosome-associated complex that mediates ubiquitination and extraction of incompletely synthesized nascent chains for proteasomal degradation.</text>
</comment>
<evidence type="ECO:0000256" key="14">
    <source>
        <dbReference type="ARBA" id="ARBA00055150"/>
    </source>
</evidence>
<dbReference type="GO" id="GO:0043023">
    <property type="term" value="F:ribosomal large subunit binding"/>
    <property type="evidence" value="ECO:0007669"/>
    <property type="project" value="EnsemblFungi"/>
</dbReference>
<name>H2AQK9_KAZAF</name>
<dbReference type="UniPathway" id="UPA00143"/>
<evidence type="ECO:0000256" key="11">
    <source>
        <dbReference type="ARBA" id="ARBA00022771"/>
    </source>
</evidence>
<evidence type="ECO:0000259" key="17">
    <source>
        <dbReference type="PROSITE" id="PS50089"/>
    </source>
</evidence>
<sequence>MSFGAVNTFQQYSNDYGLGHNGVKITLNFFDGIPEQGLLSSLGSNELILIFKSLLKRDDTTKEKALNDLALLLDSSNENLQSISDDIFLICWSQIFAKLVVNESKPIRTQAYVITIRLIGILNRKVSKFLKDFIPLILLGVYDTDVSVSKTCLKELRKCFNNNEDKINSLWDVFFEQILSLVKQVVVVESEDTLSDERYISKEESHFKYTRLMTQAVLLITRLFEMEKDISEFRSTFKEILLEESLWKNFNLKSPHILKLYESILHLVVILFKSGYLSSHKEILKLSVRRLLKSLAHVNSKNILKFSSITPITLNTLVLLDEYKNGRIWMYDKTSKEKLINFLFVGCSSPVPGVFNSMLALYQKTSSHSLLDYDTEWVPLWRRGAEGLYEKPFLGRFGAELLVEFWENYQIFLNDTNESTVKESVQSDVIKTLNTKIDLKKNVKLQALLKIVVNSTTLRREIENYLENVEKQGVSSTFLGNLVTLLACSSENEKDIQQLAKKTFTKFNENPRDTIAHNREVFKLCDFFVDSGLECLTEEIENFIYTLPFAVQVDIYDEVSQLLILYTKTAFIKRIGKSILLKTFFEESLSLNVAPVKILETLNSLASDIFEEFISSPSSTVVHDFITQYIENYKFDDNYALLRSNLLDKENIMLLYSNCVANSNIQDLAHGISHMISPVRDVLVKETDFISTAMFTISEEVTEELYGCLKPHFGENSQVLTKLTSTIMKYVRAHFSSDINNIFDILVLKYTTELLNSQSVKLQELFSSDLDGLLLSAMPFIDYRIAFVNALGLNTYLLPTSQKELELSKVEEVIREALFLDSLLTNLPNVLTDELIVFLTLISELVNDFNSISEKPNDNFAEIKHTLFSNQERYGIGLSSFISCLETFKSDSIFQFLLHSEGDVVCFYKARVVYKAMLNEVDGMSHSALVDNLPAIEKFVTSVIKGNGISSSGYLYCSVVLELLERISEDSALTKMRTLISSELIGIKTEELLGGKYRALILLISMLPSGVEDADFVPIAIQRLNLILNSIGSWLDSDIVYDSEFTVIRMALLKFFRLLVSFPYVRNSSKKAIELASTLLLDSVTMCQISDTPYILDLRSYCLELYQSLVEVDFATSNVYTAEFKDEISENVIELCFVDYHLDLNNQLSIKFYKDLASNLKNFKIDYLSKSFDRFFEAFLAKDGILCINRVRLLTDCLIPMIYHIQEEAVIDYELSQQRLQTPDNDDGFENEESSHKLSSRLIETLTKDMPTEYLEYENEDVFIKYLWNWVILLSNFKNISYKLRQLYLDQLKDEDLISRMFSFIADQVDLEDTKFWDQEGQHAIPNYTVEDNGFLPYREEIVNECKKLLAHIMYELFNCVGSFTTNWFLNIRDKSLQSKIEKFVSQYISSILITAELNEVSSKIDRLTGKDESLSIKINKVTNEIKAGYLIDEQKLEISFRLPTNYPLSNIQVSGISRVGISEQKWKQWIMSTQHVITAMNGSVLDSLELFTKNVNLQFSGFEECAICYSILHAIDRKLPSKTCPTCKNRFHGACLYKWFRSSGNNTCPLCRSEIPFRK</sequence>
<evidence type="ECO:0000256" key="13">
    <source>
        <dbReference type="ARBA" id="ARBA00022833"/>
    </source>
</evidence>
<keyword evidence="10" id="KW-0677">Repeat</keyword>
<dbReference type="Pfam" id="PF13639">
    <property type="entry name" value="zf-RING_2"/>
    <property type="match status" value="1"/>
</dbReference>
<evidence type="ECO:0000256" key="15">
    <source>
        <dbReference type="PROSITE-ProRule" id="PRU00175"/>
    </source>
</evidence>
<keyword evidence="7" id="KW-0963">Cytoplasm</keyword>
<evidence type="ECO:0000313" key="18">
    <source>
        <dbReference type="EMBL" id="CCF56659.1"/>
    </source>
</evidence>
<evidence type="ECO:0000313" key="19">
    <source>
        <dbReference type="Proteomes" id="UP000005220"/>
    </source>
</evidence>
<evidence type="ECO:0000256" key="1">
    <source>
        <dbReference type="ARBA" id="ARBA00000900"/>
    </source>
</evidence>
<evidence type="ECO:0000256" key="9">
    <source>
        <dbReference type="ARBA" id="ARBA00022723"/>
    </source>
</evidence>
<dbReference type="STRING" id="1071382.H2AQK9"/>
<evidence type="ECO:0000256" key="12">
    <source>
        <dbReference type="ARBA" id="ARBA00022786"/>
    </source>
</evidence>
<evidence type="ECO:0000256" key="2">
    <source>
        <dbReference type="ARBA" id="ARBA00004514"/>
    </source>
</evidence>
<dbReference type="GO" id="GO:1990116">
    <property type="term" value="P:ribosome-associated ubiquitin-dependent protein catabolic process"/>
    <property type="evidence" value="ECO:0007669"/>
    <property type="project" value="UniProtKB-UniRule"/>
</dbReference>
<dbReference type="GO" id="GO:0016567">
    <property type="term" value="P:protein ubiquitination"/>
    <property type="evidence" value="ECO:0007669"/>
    <property type="project" value="UniProtKB-UniPathway"/>
</dbReference>
<comment type="subcellular location">
    <subcellularLocation>
        <location evidence="2">Cytoplasm</location>
        <location evidence="2">Cytosol</location>
    </subcellularLocation>
</comment>
<dbReference type="Pfam" id="PF23009">
    <property type="entry name" value="UBC_like"/>
    <property type="match status" value="1"/>
</dbReference>
<dbReference type="EC" id="2.3.2.27" evidence="5 16"/>
<comment type="subunit">
    <text evidence="16">Component of the ribosome quality control complex (RQC).</text>
</comment>
<gene>
    <name evidence="18" type="primary">KAFR0B03620</name>
    <name evidence="18" type="ORF">KAFR_0B03620</name>
</gene>
<comment type="catalytic activity">
    <reaction evidence="1 16">
        <text>S-ubiquitinyl-[E2 ubiquitin-conjugating enzyme]-L-cysteine + [acceptor protein]-L-lysine = [E2 ubiquitin-conjugating enzyme]-L-cysteine + N(6)-ubiquitinyl-[acceptor protein]-L-lysine.</text>
        <dbReference type="EC" id="2.3.2.27"/>
    </reaction>
</comment>
<evidence type="ECO:0000256" key="8">
    <source>
        <dbReference type="ARBA" id="ARBA00022679"/>
    </source>
</evidence>
<keyword evidence="12 16" id="KW-0833">Ubl conjugation pathway</keyword>
<dbReference type="Pfam" id="PF22999">
    <property type="entry name" value="LTN1_E3_ligase_6th"/>
    <property type="match status" value="1"/>
</dbReference>
<dbReference type="InterPro" id="IPR011016">
    <property type="entry name" value="Znf_RING-CH"/>
</dbReference>
<dbReference type="InterPro" id="IPR013083">
    <property type="entry name" value="Znf_RING/FYVE/PHD"/>
</dbReference>
<dbReference type="SMART" id="SM01197">
    <property type="entry name" value="FANCL_C"/>
    <property type="match status" value="1"/>
</dbReference>
<keyword evidence="19" id="KW-1185">Reference proteome</keyword>
<dbReference type="OrthoDB" id="6108at2759"/>
<dbReference type="GO" id="GO:0005634">
    <property type="term" value="C:nucleus"/>
    <property type="evidence" value="ECO:0007669"/>
    <property type="project" value="EnsemblFungi"/>
</dbReference>
<dbReference type="GO" id="GO:0008270">
    <property type="term" value="F:zinc ion binding"/>
    <property type="evidence" value="ECO:0007669"/>
    <property type="project" value="UniProtKB-KW"/>
</dbReference>
<dbReference type="GO" id="GO:1990112">
    <property type="term" value="C:RQC complex"/>
    <property type="evidence" value="ECO:0007669"/>
    <property type="project" value="UniProtKB-UniRule"/>
</dbReference>
<dbReference type="GeneID" id="13883119"/>
<dbReference type="KEGG" id="kaf:KAFR_0B03620"/>
<evidence type="ECO:0000256" key="16">
    <source>
        <dbReference type="RuleBase" id="RU367090"/>
    </source>
</evidence>
<dbReference type="eggNOG" id="KOG0803">
    <property type="taxonomic scope" value="Eukaryota"/>
</dbReference>
<reference evidence="18 19" key="1">
    <citation type="journal article" date="2011" name="Proc. Natl. Acad. Sci. U.S.A.">
        <title>Evolutionary erosion of yeast sex chromosomes by mating-type switching accidents.</title>
        <authorList>
            <person name="Gordon J.L."/>
            <person name="Armisen D."/>
            <person name="Proux-Wera E."/>
            <person name="Oheigeartaigh S.S."/>
            <person name="Byrne K.P."/>
            <person name="Wolfe K.H."/>
        </authorList>
    </citation>
    <scope>NUCLEOTIDE SEQUENCE [LARGE SCALE GENOMIC DNA]</scope>
    <source>
        <strain evidence="19">ATCC 22294 / BCRC 22015 / CBS 2517 / CECT 1963 / NBRC 1671 / NRRL Y-8276</strain>
    </source>
</reference>
<dbReference type="FunCoup" id="H2AQK9">
    <property type="interactions" value="640"/>
</dbReference>
<dbReference type="PANTHER" id="PTHR12389:SF0">
    <property type="entry name" value="E3 UBIQUITIN-PROTEIN LIGASE LISTERIN"/>
    <property type="match status" value="1"/>
</dbReference>
<dbReference type="PROSITE" id="PS50089">
    <property type="entry name" value="ZF_RING_2"/>
    <property type="match status" value="1"/>
</dbReference>
<organism evidence="18 19">
    <name type="scientific">Kazachstania africana (strain ATCC 22294 / BCRC 22015 / CBS 2517 / CECT 1963 / NBRC 1671 / NRRL Y-8276)</name>
    <name type="common">Yeast</name>
    <name type="synonym">Kluyveromyces africanus</name>
    <dbReference type="NCBI Taxonomy" id="1071382"/>
    <lineage>
        <taxon>Eukaryota</taxon>
        <taxon>Fungi</taxon>
        <taxon>Dikarya</taxon>
        <taxon>Ascomycota</taxon>
        <taxon>Saccharomycotina</taxon>
        <taxon>Saccharomycetes</taxon>
        <taxon>Saccharomycetales</taxon>
        <taxon>Saccharomycetaceae</taxon>
        <taxon>Kazachstania</taxon>
    </lineage>
</organism>
<keyword evidence="9 16" id="KW-0479">Metal-binding</keyword>
<dbReference type="InterPro" id="IPR039804">
    <property type="entry name" value="RING-CH-C4HC3_LTN1"/>
</dbReference>
<dbReference type="GO" id="GO:0061630">
    <property type="term" value="F:ubiquitin protein ligase activity"/>
    <property type="evidence" value="ECO:0007669"/>
    <property type="project" value="UniProtKB-UniRule"/>
</dbReference>
<evidence type="ECO:0000256" key="3">
    <source>
        <dbReference type="ARBA" id="ARBA00004906"/>
    </source>
</evidence>
<dbReference type="Proteomes" id="UP000005220">
    <property type="component" value="Chromosome 2"/>
</dbReference>
<keyword evidence="8 16" id="KW-0808">Transferase</keyword>
<evidence type="ECO:0000256" key="4">
    <source>
        <dbReference type="ARBA" id="ARBA00007997"/>
    </source>
</evidence>
<dbReference type="GO" id="GO:0072344">
    <property type="term" value="P:rescue of stalled ribosome"/>
    <property type="evidence" value="ECO:0007669"/>
    <property type="project" value="UniProtKB-UniRule"/>
</dbReference>
<dbReference type="InterPro" id="IPR054477">
    <property type="entry name" value="LTN1_E3_ligase_6th"/>
</dbReference>
<evidence type="ECO:0000256" key="7">
    <source>
        <dbReference type="ARBA" id="ARBA00022490"/>
    </source>
</evidence>
<dbReference type="CDD" id="cd16491">
    <property type="entry name" value="RING-CH-C4HC3_LTN1"/>
    <property type="match status" value="1"/>
</dbReference>
<dbReference type="InterPro" id="IPR039795">
    <property type="entry name" value="LTN1/Rkr1"/>
</dbReference>
<dbReference type="InterPro" id="IPR001841">
    <property type="entry name" value="Znf_RING"/>
</dbReference>
<dbReference type="RefSeq" id="XP_003955794.1">
    <property type="nucleotide sequence ID" value="XM_003955745.1"/>
</dbReference>
<feature type="domain" description="RING-type" evidence="17">
    <location>
        <begin position="1506"/>
        <end position="1553"/>
    </location>
</feature>
<dbReference type="HOGENOM" id="CLU_262564_0_0_1"/>
<evidence type="ECO:0000256" key="6">
    <source>
        <dbReference type="ARBA" id="ARBA00017157"/>
    </source>
</evidence>
<keyword evidence="13 16" id="KW-0862">Zinc</keyword>